<geneLocation type="plasmid" evidence="2">
    <name>pLaw1</name>
</geneLocation>
<gene>
    <name evidence="1" type="ordered locus">LIA004</name>
</gene>
<accession>Q1MP30</accession>
<organism evidence="1 2">
    <name type="scientific">Lawsonia intracellularis (strain PHE/MN1-00)</name>
    <dbReference type="NCBI Taxonomy" id="363253"/>
    <lineage>
        <taxon>Bacteria</taxon>
        <taxon>Pseudomonadati</taxon>
        <taxon>Thermodesulfobacteriota</taxon>
        <taxon>Desulfovibrionia</taxon>
        <taxon>Desulfovibrionales</taxon>
        <taxon>Desulfovibrionaceae</taxon>
        <taxon>Lawsonia</taxon>
    </lineage>
</organism>
<evidence type="ECO:0000313" key="1">
    <source>
        <dbReference type="EMBL" id="CAJ53927.1"/>
    </source>
</evidence>
<dbReference type="AlphaFoldDB" id="Q1MP30"/>
<sequence length="109" mass="12871">MRKRRYRKHGLLYYVCDVVVFIFIDKGRIQAINVGNTIKVNNMRSVKYELTKKGASMEMDINLQIGSKKRQKNSPICLHVPILYLEFFGVKKDIKRYLCMVKVFLLPQE</sequence>
<evidence type="ECO:0000313" key="2">
    <source>
        <dbReference type="Proteomes" id="UP000002430"/>
    </source>
</evidence>
<dbReference type="KEGG" id="lip:LIA004"/>
<dbReference type="Proteomes" id="UP000002430">
    <property type="component" value="Plasmid 1"/>
</dbReference>
<keyword evidence="1" id="KW-0614">Plasmid</keyword>
<dbReference type="EMBL" id="AM180253">
    <property type="protein sequence ID" value="CAJ53927.1"/>
    <property type="molecule type" value="Genomic_DNA"/>
</dbReference>
<proteinExistence type="predicted"/>
<keyword evidence="2" id="KW-1185">Reference proteome</keyword>
<protein>
    <submittedName>
        <fullName evidence="1">NA</fullName>
    </submittedName>
</protein>
<name>Q1MP30_LAWIP</name>
<reference evidence="1 2" key="1">
    <citation type="submission" date="2005-11" db="EMBL/GenBank/DDBJ databases">
        <title>The complete genome sequence of Lawsonia intracellularis: the causative agent of proliferative enteropathy.</title>
        <authorList>
            <person name="Kaur K."/>
            <person name="Zhang Q."/>
            <person name="Beckler D."/>
            <person name="Munir S."/>
            <person name="Li L."/>
            <person name="Kinsley K."/>
            <person name="Herron L."/>
            <person name="Peterson A."/>
            <person name="May B."/>
            <person name="Singh S."/>
            <person name="Gebhart C."/>
            <person name="Kapur V."/>
        </authorList>
    </citation>
    <scope>NUCLEOTIDE SEQUENCE [LARGE SCALE GENOMIC DNA]</scope>
    <source>
        <strain evidence="1 2">PHE/MN1-00</strain>
        <plasmid evidence="2">pLaw1</plasmid>
    </source>
</reference>
<dbReference type="HOGENOM" id="CLU_2180530_0_0_7"/>